<name>A0A6L5X6A7_9FIRM</name>
<accession>A0A6L5X6A7</accession>
<proteinExistence type="predicted"/>
<evidence type="ECO:0000256" key="1">
    <source>
        <dbReference type="SAM" id="Phobius"/>
    </source>
</evidence>
<sequence>MKDHGKALTYLVYVGQLGLDLIMPSLMCLGAAWLLDTRLGWGVWVYFAGLALGLSAGGMTFWKFYKRIVMKGVKKPDADKPERISFSKHV</sequence>
<dbReference type="AlphaFoldDB" id="A0A6L5X6A7"/>
<keyword evidence="1" id="KW-1133">Transmembrane helix</keyword>
<dbReference type="RefSeq" id="WP_154525272.1">
    <property type="nucleotide sequence ID" value="NZ_JAQYJL010000008.1"/>
</dbReference>
<protein>
    <submittedName>
        <fullName evidence="2">AtpZ/AtpI family protein</fullName>
    </submittedName>
</protein>
<dbReference type="EMBL" id="VULZ01000007">
    <property type="protein sequence ID" value="MSS14933.1"/>
    <property type="molecule type" value="Genomic_DNA"/>
</dbReference>
<feature type="transmembrane region" description="Helical" evidence="1">
    <location>
        <begin position="41"/>
        <end position="65"/>
    </location>
</feature>
<keyword evidence="3" id="KW-1185">Reference proteome</keyword>
<evidence type="ECO:0000313" key="3">
    <source>
        <dbReference type="Proteomes" id="UP000481852"/>
    </source>
</evidence>
<feature type="transmembrane region" description="Helical" evidence="1">
    <location>
        <begin position="12"/>
        <end position="35"/>
    </location>
</feature>
<keyword evidence="1" id="KW-0472">Membrane</keyword>
<comment type="caution">
    <text evidence="2">The sequence shown here is derived from an EMBL/GenBank/DDBJ whole genome shotgun (WGS) entry which is preliminary data.</text>
</comment>
<reference evidence="2 3" key="1">
    <citation type="submission" date="2019-08" db="EMBL/GenBank/DDBJ databases">
        <title>In-depth cultivation of the pig gut microbiome towards novel bacterial diversity and tailored functional studies.</title>
        <authorList>
            <person name="Wylensek D."/>
            <person name="Hitch T.C.A."/>
            <person name="Clavel T."/>
        </authorList>
    </citation>
    <scope>NUCLEOTIDE SEQUENCE [LARGE SCALE GENOMIC DNA]</scope>
    <source>
        <strain evidence="2 3">Oil+RF-744-WCA-WT-11</strain>
    </source>
</reference>
<keyword evidence="1" id="KW-0812">Transmembrane</keyword>
<gene>
    <name evidence="2" type="ORF">FYJ35_07730</name>
</gene>
<evidence type="ECO:0000313" key="2">
    <source>
        <dbReference type="EMBL" id="MSS14933.1"/>
    </source>
</evidence>
<organism evidence="2 3">
    <name type="scientific">Porcincola intestinalis</name>
    <dbReference type="NCBI Taxonomy" id="2606632"/>
    <lineage>
        <taxon>Bacteria</taxon>
        <taxon>Bacillati</taxon>
        <taxon>Bacillota</taxon>
        <taxon>Clostridia</taxon>
        <taxon>Lachnospirales</taxon>
        <taxon>Lachnospiraceae</taxon>
        <taxon>Porcincola</taxon>
    </lineage>
</organism>
<dbReference type="Proteomes" id="UP000481852">
    <property type="component" value="Unassembled WGS sequence"/>
</dbReference>